<keyword evidence="2" id="KW-0812">Transmembrane</keyword>
<gene>
    <name evidence="3" type="ORF">A3B87_03150</name>
</gene>
<dbReference type="EMBL" id="MFMW01000019">
    <property type="protein sequence ID" value="OGG87189.1"/>
    <property type="molecule type" value="Genomic_DNA"/>
</dbReference>
<proteinExistence type="predicted"/>
<keyword evidence="1" id="KW-0175">Coiled coil</keyword>
<comment type="caution">
    <text evidence="3">The sequence shown here is derived from an EMBL/GenBank/DDBJ whole genome shotgun (WGS) entry which is preliminary data.</text>
</comment>
<evidence type="ECO:0000256" key="2">
    <source>
        <dbReference type="SAM" id="Phobius"/>
    </source>
</evidence>
<evidence type="ECO:0000313" key="4">
    <source>
        <dbReference type="Proteomes" id="UP000179136"/>
    </source>
</evidence>
<evidence type="ECO:0000313" key="3">
    <source>
        <dbReference type="EMBL" id="OGG87189.1"/>
    </source>
</evidence>
<accession>A0A1F6FMU7</accession>
<dbReference type="STRING" id="1798561.A3B87_03150"/>
<protein>
    <recommendedName>
        <fullName evidence="5">Cell division protein FtsL</fullName>
    </recommendedName>
</protein>
<evidence type="ECO:0008006" key="5">
    <source>
        <dbReference type="Google" id="ProtNLM"/>
    </source>
</evidence>
<keyword evidence="2" id="KW-0472">Membrane</keyword>
<reference evidence="3 4" key="1">
    <citation type="journal article" date="2016" name="Nat. Commun.">
        <title>Thousands of microbial genomes shed light on interconnected biogeochemical processes in an aquifer system.</title>
        <authorList>
            <person name="Anantharaman K."/>
            <person name="Brown C.T."/>
            <person name="Hug L.A."/>
            <person name="Sharon I."/>
            <person name="Castelle C.J."/>
            <person name="Probst A.J."/>
            <person name="Thomas B.C."/>
            <person name="Singh A."/>
            <person name="Wilkins M.J."/>
            <person name="Karaoz U."/>
            <person name="Brodie E.L."/>
            <person name="Williams K.H."/>
            <person name="Hubbard S.S."/>
            <person name="Banfield J.F."/>
        </authorList>
    </citation>
    <scope>NUCLEOTIDE SEQUENCE [LARGE SCALE GENOMIC DNA]</scope>
</reference>
<dbReference type="AlphaFoldDB" id="A0A1F6FMU7"/>
<name>A0A1F6FMU7_9BACT</name>
<dbReference type="Proteomes" id="UP000179136">
    <property type="component" value="Unassembled WGS sequence"/>
</dbReference>
<feature type="coiled-coil region" evidence="1">
    <location>
        <begin position="59"/>
        <end position="86"/>
    </location>
</feature>
<evidence type="ECO:0000256" key="1">
    <source>
        <dbReference type="SAM" id="Coils"/>
    </source>
</evidence>
<sequence length="117" mass="13150">MCKKFIKNRRRINYQALKKSPAGFWNMRAGAIMAILLLAVMAVYYLGLINDKATAGYKISELEAKANDLAETNRNLELQVIALQQTTRIEQGAKSMDMVQADNVGYLTVPEERVAVR</sequence>
<feature type="transmembrane region" description="Helical" evidence="2">
    <location>
        <begin position="29"/>
        <end position="48"/>
    </location>
</feature>
<keyword evidence="2" id="KW-1133">Transmembrane helix</keyword>
<organism evidence="3 4">
    <name type="scientific">Candidatus Kuenenbacteria bacterium RIFCSPHIGHO2_02_FULL_39_13</name>
    <dbReference type="NCBI Taxonomy" id="1798561"/>
    <lineage>
        <taxon>Bacteria</taxon>
        <taxon>Candidatus Kueneniibacteriota</taxon>
    </lineage>
</organism>